<feature type="compositionally biased region" description="Polar residues" evidence="1">
    <location>
        <begin position="69"/>
        <end position="82"/>
    </location>
</feature>
<evidence type="ECO:0000313" key="4">
    <source>
        <dbReference type="Proteomes" id="UP000222788"/>
    </source>
</evidence>
<comment type="caution">
    <text evidence="3">The sequence shown here is derived from an EMBL/GenBank/DDBJ whole genome shotgun (WGS) entry which is preliminary data.</text>
</comment>
<evidence type="ECO:0000256" key="1">
    <source>
        <dbReference type="SAM" id="MobiDB-lite"/>
    </source>
</evidence>
<reference evidence="3 4" key="1">
    <citation type="journal article" date="2013" name="Fungal Biol.">
        <title>Analysis of microsatellite markers in the genome of the plant pathogen Ceratocystis fimbriata.</title>
        <authorList>
            <person name="Simpson M.C."/>
            <person name="Wilken P.M."/>
            <person name="Coetzee M.P."/>
            <person name="Wingfield M.J."/>
            <person name="Wingfield B.D."/>
        </authorList>
    </citation>
    <scope>NUCLEOTIDE SEQUENCE [LARGE SCALE GENOMIC DNA]</scope>
    <source>
        <strain evidence="3 4">CBS 114723</strain>
    </source>
</reference>
<gene>
    <name evidence="3" type="ORF">CFIMG_005222RA</name>
</gene>
<evidence type="ECO:0000256" key="2">
    <source>
        <dbReference type="SAM" id="Phobius"/>
    </source>
</evidence>
<feature type="transmembrane region" description="Helical" evidence="2">
    <location>
        <begin position="20"/>
        <end position="38"/>
    </location>
</feature>
<sequence>MSLWFSIYLSLENTIDSNVIIYAIIATVDILILHRDNLTAYSQKSKLTVIILTKASRKSHLGYAGSRPGPSSGSDQPANIGT</sequence>
<dbReference type="AlphaFoldDB" id="A0A2C5WZ18"/>
<keyword evidence="2" id="KW-0812">Transmembrane</keyword>
<protein>
    <submittedName>
        <fullName evidence="3">Uncharacterized protein</fullName>
    </submittedName>
</protein>
<keyword evidence="2" id="KW-1133">Transmembrane helix</keyword>
<reference evidence="3 4" key="2">
    <citation type="journal article" date="2013" name="IMA Fungus">
        <title>IMA Genome-F 1: Ceratocystis fimbriata: Draft nuclear genome sequence for the plant pathogen, Ceratocystis fimbriata.</title>
        <authorList>
            <person name="Wilken P.M."/>
            <person name="Steenkamp E.T."/>
            <person name="Wingfield M.J."/>
            <person name="de Beer Z.W."/>
            <person name="Wingfield B.D."/>
        </authorList>
    </citation>
    <scope>NUCLEOTIDE SEQUENCE [LARGE SCALE GENOMIC DNA]</scope>
    <source>
        <strain evidence="3 4">CBS 114723</strain>
    </source>
</reference>
<name>A0A2C5WZ18_9PEZI</name>
<keyword evidence="2" id="KW-0472">Membrane</keyword>
<keyword evidence="4" id="KW-1185">Reference proteome</keyword>
<feature type="region of interest" description="Disordered" evidence="1">
    <location>
        <begin position="59"/>
        <end position="82"/>
    </location>
</feature>
<accession>A0A2C5WZ18</accession>
<dbReference type="EMBL" id="APWK03000056">
    <property type="protein sequence ID" value="PHH52808.1"/>
    <property type="molecule type" value="Genomic_DNA"/>
</dbReference>
<dbReference type="Proteomes" id="UP000222788">
    <property type="component" value="Unassembled WGS sequence"/>
</dbReference>
<evidence type="ECO:0000313" key="3">
    <source>
        <dbReference type="EMBL" id="PHH52808.1"/>
    </source>
</evidence>
<organism evidence="3 4">
    <name type="scientific">Ceratocystis fimbriata CBS 114723</name>
    <dbReference type="NCBI Taxonomy" id="1035309"/>
    <lineage>
        <taxon>Eukaryota</taxon>
        <taxon>Fungi</taxon>
        <taxon>Dikarya</taxon>
        <taxon>Ascomycota</taxon>
        <taxon>Pezizomycotina</taxon>
        <taxon>Sordariomycetes</taxon>
        <taxon>Hypocreomycetidae</taxon>
        <taxon>Microascales</taxon>
        <taxon>Ceratocystidaceae</taxon>
        <taxon>Ceratocystis</taxon>
    </lineage>
</organism>
<proteinExistence type="predicted"/>